<dbReference type="Pfam" id="PF02574">
    <property type="entry name" value="S-methyl_trans"/>
    <property type="match status" value="1"/>
</dbReference>
<dbReference type="InterPro" id="IPR036594">
    <property type="entry name" value="Meth_synthase_dom"/>
</dbReference>
<dbReference type="UniPathway" id="UPA00051">
    <property type="reaction ID" value="UER00081"/>
</dbReference>
<feature type="domain" description="B12-binding" evidence="22">
    <location>
        <begin position="697"/>
        <end position="819"/>
    </location>
</feature>
<dbReference type="SUPFAM" id="SSF82282">
    <property type="entry name" value="Homocysteine S-methyltransferase"/>
    <property type="match status" value="1"/>
</dbReference>
<dbReference type="Gene3D" id="1.10.1240.10">
    <property type="entry name" value="Methionine synthase domain"/>
    <property type="match status" value="1"/>
</dbReference>
<dbReference type="PROSITE" id="PS51337">
    <property type="entry name" value="B12_BINDING_NTER"/>
    <property type="match status" value="1"/>
</dbReference>
<dbReference type="EMBL" id="CP001098">
    <property type="protein sequence ID" value="ACL70706.1"/>
    <property type="molecule type" value="Genomic_DNA"/>
</dbReference>
<evidence type="ECO:0000256" key="7">
    <source>
        <dbReference type="ARBA" id="ARBA00013998"/>
    </source>
</evidence>
<keyword evidence="10" id="KW-0846">Cobalamin</keyword>
<dbReference type="InterPro" id="IPR017215">
    <property type="entry name" value="MetH_bac"/>
</dbReference>
<dbReference type="InterPro" id="IPR003726">
    <property type="entry name" value="HCY_dom"/>
</dbReference>
<evidence type="ECO:0000259" key="23">
    <source>
        <dbReference type="PROSITE" id="PS51337"/>
    </source>
</evidence>
<dbReference type="NCBIfam" id="NF005719">
    <property type="entry name" value="PRK07535.1"/>
    <property type="match status" value="1"/>
</dbReference>
<keyword evidence="14 19" id="KW-0862">Zinc</keyword>
<dbReference type="SMART" id="SM01018">
    <property type="entry name" value="B12-binding_2"/>
    <property type="match status" value="1"/>
</dbReference>
<feature type="binding site" evidence="19">
    <location>
        <position position="205"/>
    </location>
    <ligand>
        <name>Zn(2+)</name>
        <dbReference type="ChEBI" id="CHEBI:29105"/>
    </ligand>
</feature>
<dbReference type="GO" id="GO:0008705">
    <property type="term" value="F:methionine synthase activity"/>
    <property type="evidence" value="ECO:0007669"/>
    <property type="project" value="UniProtKB-EC"/>
</dbReference>
<dbReference type="PROSITE" id="PS51332">
    <property type="entry name" value="B12_BINDING"/>
    <property type="match status" value="1"/>
</dbReference>
<dbReference type="SUPFAM" id="SSF51717">
    <property type="entry name" value="Dihydropteroate synthetase-like"/>
    <property type="match status" value="1"/>
</dbReference>
<evidence type="ECO:0000256" key="15">
    <source>
        <dbReference type="ARBA" id="ARBA00023167"/>
    </source>
</evidence>
<dbReference type="InterPro" id="IPR036589">
    <property type="entry name" value="HCY_dom_sf"/>
</dbReference>
<feature type="binding site" evidence="19">
    <location>
        <position position="271"/>
    </location>
    <ligand>
        <name>Zn(2+)</name>
        <dbReference type="ChEBI" id="CHEBI:29105"/>
    </ligand>
</feature>
<evidence type="ECO:0000256" key="13">
    <source>
        <dbReference type="ARBA" id="ARBA00022723"/>
    </source>
</evidence>
<evidence type="ECO:0000256" key="2">
    <source>
        <dbReference type="ARBA" id="ARBA00001947"/>
    </source>
</evidence>
<dbReference type="PIRSF" id="PIRSF037472">
    <property type="entry name" value="DHPS_mtfrase"/>
    <property type="match status" value="1"/>
</dbReference>
<dbReference type="PROSITE" id="PS50972">
    <property type="entry name" value="PTERIN_BINDING"/>
    <property type="match status" value="1"/>
</dbReference>
<dbReference type="InterPro" id="IPR036724">
    <property type="entry name" value="Cobalamin-bd_sf"/>
</dbReference>
<dbReference type="InterPro" id="IPR003759">
    <property type="entry name" value="Cbl-bd_cap"/>
</dbReference>
<dbReference type="InterPro" id="IPR006158">
    <property type="entry name" value="Cobalamin-bd"/>
</dbReference>
<dbReference type="OrthoDB" id="9803687at2"/>
<keyword evidence="13 19" id="KW-0479">Metal-binding</keyword>
<keyword evidence="9" id="KW-0028">Amino-acid biosynthesis</keyword>
<evidence type="ECO:0000256" key="9">
    <source>
        <dbReference type="ARBA" id="ARBA00022605"/>
    </source>
</evidence>
<dbReference type="GO" id="GO:0050667">
    <property type="term" value="P:homocysteine metabolic process"/>
    <property type="evidence" value="ECO:0007669"/>
    <property type="project" value="TreeGrafter"/>
</dbReference>
<dbReference type="Proteomes" id="UP000000719">
    <property type="component" value="Chromosome"/>
</dbReference>
<dbReference type="Pfam" id="PF00809">
    <property type="entry name" value="Pterin_bind"/>
    <property type="match status" value="1"/>
</dbReference>
<name>B8CZI7_HALOH</name>
<evidence type="ECO:0000256" key="17">
    <source>
        <dbReference type="ARBA" id="ARBA00025552"/>
    </source>
</evidence>
<evidence type="ECO:0000259" key="20">
    <source>
        <dbReference type="PROSITE" id="PS50970"/>
    </source>
</evidence>
<evidence type="ECO:0000259" key="22">
    <source>
        <dbReference type="PROSITE" id="PS51332"/>
    </source>
</evidence>
<evidence type="ECO:0000256" key="6">
    <source>
        <dbReference type="ARBA" id="ARBA00012032"/>
    </source>
</evidence>
<evidence type="ECO:0000256" key="16">
    <source>
        <dbReference type="ARBA" id="ARBA00023285"/>
    </source>
</evidence>
<dbReference type="Gene3D" id="3.40.50.280">
    <property type="entry name" value="Cobalamin-binding domain"/>
    <property type="match status" value="1"/>
</dbReference>
<evidence type="ECO:0000256" key="3">
    <source>
        <dbReference type="ARBA" id="ARBA00001956"/>
    </source>
</evidence>
<dbReference type="GO" id="GO:0032259">
    <property type="term" value="P:methylation"/>
    <property type="evidence" value="ECO:0007669"/>
    <property type="project" value="UniProtKB-KW"/>
</dbReference>
<proteinExistence type="inferred from homology"/>
<dbReference type="Pfam" id="PF02310">
    <property type="entry name" value="B12-binding"/>
    <property type="match status" value="1"/>
</dbReference>
<dbReference type="InterPro" id="IPR000489">
    <property type="entry name" value="Pterin-binding_dom"/>
</dbReference>
<evidence type="ECO:0000256" key="1">
    <source>
        <dbReference type="ARBA" id="ARBA00001700"/>
    </source>
</evidence>
<evidence type="ECO:0000256" key="4">
    <source>
        <dbReference type="ARBA" id="ARBA00005178"/>
    </source>
</evidence>
<dbReference type="Gene3D" id="3.20.20.330">
    <property type="entry name" value="Homocysteine-binding-like domain"/>
    <property type="match status" value="1"/>
</dbReference>
<feature type="domain" description="B12-binding N-terminal" evidence="23">
    <location>
        <begin position="602"/>
        <end position="695"/>
    </location>
</feature>
<evidence type="ECO:0000256" key="18">
    <source>
        <dbReference type="ARBA" id="ARBA00031040"/>
    </source>
</evidence>
<dbReference type="eggNOG" id="COG1410">
    <property type="taxonomic scope" value="Bacteria"/>
</dbReference>
<dbReference type="KEGG" id="hor:Hore_19590"/>
<protein>
    <recommendedName>
        <fullName evidence="7">Methionine synthase</fullName>
        <ecNumber evidence="6">2.1.1.13</ecNumber>
    </recommendedName>
    <alternativeName>
        <fullName evidence="18">5-methyltetrahydrofolate--homocysteine methyltransferase</fullName>
    </alternativeName>
</protein>
<gene>
    <name evidence="24" type="ordered locus">Hore_19590</name>
</gene>
<dbReference type="HOGENOM" id="CLU_004914_0_2_9"/>
<evidence type="ECO:0000256" key="10">
    <source>
        <dbReference type="ARBA" id="ARBA00022628"/>
    </source>
</evidence>
<organism evidence="24 25">
    <name type="scientific">Halothermothrix orenii (strain H 168 / OCM 544 / DSM 9562)</name>
    <dbReference type="NCBI Taxonomy" id="373903"/>
    <lineage>
        <taxon>Bacteria</taxon>
        <taxon>Bacillati</taxon>
        <taxon>Bacillota</taxon>
        <taxon>Clostridia</taxon>
        <taxon>Halanaerobiales</taxon>
        <taxon>Halothermotrichaceae</taxon>
        <taxon>Halothermothrix</taxon>
    </lineage>
</organism>
<keyword evidence="16" id="KW-0170">Cobalt</keyword>
<dbReference type="InterPro" id="IPR011005">
    <property type="entry name" value="Dihydropteroate_synth-like_sf"/>
</dbReference>
<evidence type="ECO:0000256" key="19">
    <source>
        <dbReference type="PROSITE-ProRule" id="PRU00333"/>
    </source>
</evidence>
<comment type="cofactor">
    <cofactor evidence="3">
        <name>methylcob(III)alamin</name>
        <dbReference type="ChEBI" id="CHEBI:28115"/>
    </cofactor>
</comment>
<dbReference type="SUPFAM" id="SSF47644">
    <property type="entry name" value="Methionine synthase domain"/>
    <property type="match status" value="1"/>
</dbReference>
<dbReference type="GO" id="GO:0005829">
    <property type="term" value="C:cytosol"/>
    <property type="evidence" value="ECO:0007669"/>
    <property type="project" value="TreeGrafter"/>
</dbReference>
<keyword evidence="8 19" id="KW-0489">Methyltransferase</keyword>
<dbReference type="GO" id="GO:0046872">
    <property type="term" value="F:metal ion binding"/>
    <property type="evidence" value="ECO:0007669"/>
    <property type="project" value="UniProtKB-KW"/>
</dbReference>
<dbReference type="GO" id="GO:0046653">
    <property type="term" value="P:tetrahydrofolate metabolic process"/>
    <property type="evidence" value="ECO:0007669"/>
    <property type="project" value="TreeGrafter"/>
</dbReference>
<comment type="similarity">
    <text evidence="5">Belongs to the vitamin-B12 dependent methionine synthase family.</text>
</comment>
<comment type="pathway">
    <text evidence="4">Amino-acid biosynthesis; L-methionine biosynthesis via de novo pathway; L-methionine from L-homocysteine (MetH route): step 1/1.</text>
</comment>
<comment type="catalytic activity">
    <reaction evidence="1">
        <text>(6S)-5-methyl-5,6,7,8-tetrahydrofolate + L-homocysteine = (6S)-5,6,7,8-tetrahydrofolate + L-methionine</text>
        <dbReference type="Rhea" id="RHEA:11172"/>
        <dbReference type="ChEBI" id="CHEBI:18608"/>
        <dbReference type="ChEBI" id="CHEBI:57453"/>
        <dbReference type="ChEBI" id="CHEBI:57844"/>
        <dbReference type="ChEBI" id="CHEBI:58199"/>
        <dbReference type="EC" id="2.1.1.13"/>
    </reaction>
</comment>
<dbReference type="InterPro" id="IPR050554">
    <property type="entry name" value="Met_Synthase/Corrinoid"/>
</dbReference>
<dbReference type="RefSeq" id="WP_015923675.1">
    <property type="nucleotide sequence ID" value="NC_011899.1"/>
</dbReference>
<feature type="domain" description="Hcy-binding" evidence="20">
    <location>
        <begin position="2"/>
        <end position="285"/>
    </location>
</feature>
<feature type="binding site" evidence="19">
    <location>
        <position position="270"/>
    </location>
    <ligand>
        <name>Zn(2+)</name>
        <dbReference type="ChEBI" id="CHEBI:29105"/>
    </ligand>
</feature>
<reference evidence="24 25" key="1">
    <citation type="journal article" date="2009" name="PLoS ONE">
        <title>Genome analysis of the anaerobic thermohalophilic bacterium Halothermothrix orenii.</title>
        <authorList>
            <person name="Mavromatis K."/>
            <person name="Ivanova N."/>
            <person name="Anderson I."/>
            <person name="Lykidis A."/>
            <person name="Hooper S.D."/>
            <person name="Sun H."/>
            <person name="Kunin V."/>
            <person name="Lapidus A."/>
            <person name="Hugenholtz P."/>
            <person name="Patel B."/>
            <person name="Kyrpides N.C."/>
        </authorList>
    </citation>
    <scope>NUCLEOTIDE SEQUENCE [LARGE SCALE GENOMIC DNA]</scope>
    <source>
        <strain evidence="25">H 168 / OCM 544 / DSM 9562</strain>
    </source>
</reference>
<evidence type="ECO:0000256" key="11">
    <source>
        <dbReference type="ARBA" id="ARBA00022679"/>
    </source>
</evidence>
<dbReference type="Gene3D" id="3.20.20.20">
    <property type="entry name" value="Dihydropteroate synthase-like"/>
    <property type="match status" value="1"/>
</dbReference>
<evidence type="ECO:0000313" key="24">
    <source>
        <dbReference type="EMBL" id="ACL70706.1"/>
    </source>
</evidence>
<comment type="function">
    <text evidence="17">Catalyzes the transfer of a methyl group from methyl-cobalamin to homocysteine, yielding enzyme-bound cob(I)alamin and methionine. Subsequently, remethylates the cofactor using methyltetrahydrofolate.</text>
</comment>
<dbReference type="GO" id="GO:0031419">
    <property type="term" value="F:cobalamin binding"/>
    <property type="evidence" value="ECO:0007669"/>
    <property type="project" value="UniProtKB-KW"/>
</dbReference>
<accession>B8CZI7</accession>
<evidence type="ECO:0000313" key="25">
    <source>
        <dbReference type="Proteomes" id="UP000000719"/>
    </source>
</evidence>
<sequence>MANDFTSTLQEKIIIGDGAMGTMLQACGLSSGHAPESWVIKKPDTIYKIHKEYVAAGAGLIETNTFGANRLKLKSLGLEDKIEEINVKATGLARKAAGKVFVAGSVGPTGKLMEPHGDLSFDRARDVFKEQISYLVHAGVDVVIIETMSDLKELRAAVVAAKEFNVPVIAQMTFTERGITLTGSPPEVVAIVLDKMGVDVIGVNCVAGIEEALIVIKKMSRVTSKPLSVFPNAGLPESKGGETVYPQTPDAFTDKIPELLKYNVKLIGGCCGTNPRFIKGIKQVVYEAKVSNNTNTDAKDENKNRTYLTSNHTYLQASEDKPVFLIGERINPTGRNDLKEALKGEKWSVLRKEAREQVIAGAHLLDVNIGMAGIDREKCMKKVIQELQLEVDVPLVIDTPRTGVLETALKEYTGRALINSVNGNPDVMDKVFPLACRYGAAVIGLTLDDRGIPSEVEGRLEIARQIIARAREYGLGEEDIIIDPIVLTAGSNQSEVMKGIETLKRIKEELGVKTTMGISNVSHGLPNRKLINRTFLAMALGAGLDFPIVDPVDEDLMATVRAANLLTARDRNGQNFLKWYGNFQGNKSLEEDRLDNNKETKSSRDKENDRLLSSIADIVVSGDTDIIEEQVARALELYQPREIINRAMVKGLKRVGDLYDRGEYFLPQLMQSSRVVKKAFDLLKERMNSKGREINKAGRILLATVEGDIHDIGKNIVKVVFNNYGFEVVDLGVNVKSDDIVEAAFDHKVDIVGLSALMTVTMEKMRETVNILKQKGFKGGIIIGGAVTSEDFAREIGADLYAGDALDGVRKVKKYLNLN</sequence>
<feature type="domain" description="Pterin-binding" evidence="21">
    <location>
        <begin position="323"/>
        <end position="567"/>
    </location>
</feature>
<dbReference type="EC" id="2.1.1.13" evidence="6"/>
<dbReference type="eggNOG" id="COG0646">
    <property type="taxonomic scope" value="Bacteria"/>
</dbReference>
<keyword evidence="25" id="KW-1185">Reference proteome</keyword>
<keyword evidence="11 19" id="KW-0808">Transferase</keyword>
<evidence type="ECO:0000256" key="12">
    <source>
        <dbReference type="ARBA" id="ARBA00022691"/>
    </source>
</evidence>
<evidence type="ECO:0000259" key="21">
    <source>
        <dbReference type="PROSITE" id="PS50972"/>
    </source>
</evidence>
<dbReference type="SUPFAM" id="SSF52242">
    <property type="entry name" value="Cobalamin (vitamin B12)-binding domain"/>
    <property type="match status" value="1"/>
</dbReference>
<dbReference type="AlphaFoldDB" id="B8CZI7"/>
<dbReference type="PANTHER" id="PTHR45833:SF1">
    <property type="entry name" value="METHIONINE SYNTHASE"/>
    <property type="match status" value="1"/>
</dbReference>
<dbReference type="CDD" id="cd02070">
    <property type="entry name" value="corrinoid_protein_B12-BD"/>
    <property type="match status" value="1"/>
</dbReference>
<comment type="cofactor">
    <cofactor evidence="2 19">
        <name>Zn(2+)</name>
        <dbReference type="ChEBI" id="CHEBI:29105"/>
    </cofactor>
</comment>
<dbReference type="STRING" id="373903.Hore_19590"/>
<keyword evidence="15" id="KW-0486">Methionine biosynthesis</keyword>
<dbReference type="PROSITE" id="PS50970">
    <property type="entry name" value="HCY"/>
    <property type="match status" value="1"/>
</dbReference>
<dbReference type="Pfam" id="PF02607">
    <property type="entry name" value="B12-binding_2"/>
    <property type="match status" value="1"/>
</dbReference>
<evidence type="ECO:0000256" key="5">
    <source>
        <dbReference type="ARBA" id="ARBA00010398"/>
    </source>
</evidence>
<dbReference type="PANTHER" id="PTHR45833">
    <property type="entry name" value="METHIONINE SYNTHASE"/>
    <property type="match status" value="1"/>
</dbReference>
<evidence type="ECO:0000256" key="14">
    <source>
        <dbReference type="ARBA" id="ARBA00022833"/>
    </source>
</evidence>
<evidence type="ECO:0000256" key="8">
    <source>
        <dbReference type="ARBA" id="ARBA00022603"/>
    </source>
</evidence>
<keyword evidence="12" id="KW-0949">S-adenosyl-L-methionine</keyword>